<proteinExistence type="predicted"/>
<accession>A0AAE1DDF6</accession>
<organism evidence="1 2">
    <name type="scientific">Elysia crispata</name>
    <name type="common">lettuce slug</name>
    <dbReference type="NCBI Taxonomy" id="231223"/>
    <lineage>
        <taxon>Eukaryota</taxon>
        <taxon>Metazoa</taxon>
        <taxon>Spiralia</taxon>
        <taxon>Lophotrochozoa</taxon>
        <taxon>Mollusca</taxon>
        <taxon>Gastropoda</taxon>
        <taxon>Heterobranchia</taxon>
        <taxon>Euthyneura</taxon>
        <taxon>Panpulmonata</taxon>
        <taxon>Sacoglossa</taxon>
        <taxon>Placobranchoidea</taxon>
        <taxon>Plakobranchidae</taxon>
        <taxon>Elysia</taxon>
    </lineage>
</organism>
<protein>
    <submittedName>
        <fullName evidence="1">Uncharacterized protein</fullName>
    </submittedName>
</protein>
<dbReference type="AlphaFoldDB" id="A0AAE1DDF6"/>
<reference evidence="1" key="1">
    <citation type="journal article" date="2023" name="G3 (Bethesda)">
        <title>A reference genome for the long-term kleptoplast-retaining sea slug Elysia crispata morphotype clarki.</title>
        <authorList>
            <person name="Eastman K.E."/>
            <person name="Pendleton A.L."/>
            <person name="Shaikh M.A."/>
            <person name="Suttiyut T."/>
            <person name="Ogas R."/>
            <person name="Tomko P."/>
            <person name="Gavelis G."/>
            <person name="Widhalm J.R."/>
            <person name="Wisecaver J.H."/>
        </authorList>
    </citation>
    <scope>NUCLEOTIDE SEQUENCE</scope>
    <source>
        <strain evidence="1">ECLA1</strain>
    </source>
</reference>
<name>A0AAE1DDF6_9GAST</name>
<comment type="caution">
    <text evidence="1">The sequence shown here is derived from an EMBL/GenBank/DDBJ whole genome shotgun (WGS) entry which is preliminary data.</text>
</comment>
<sequence>MIRVKKMESCRSKTNTNDIETQNTTIDTSVAAQYLITNISFISKLIFSGERSCRDSYGDGRKFERSRIDLQLEMRDGDAGQQKSLAFSFASLPAILENFSPGDDM</sequence>
<evidence type="ECO:0000313" key="2">
    <source>
        <dbReference type="Proteomes" id="UP001283361"/>
    </source>
</evidence>
<keyword evidence="2" id="KW-1185">Reference proteome</keyword>
<dbReference type="Proteomes" id="UP001283361">
    <property type="component" value="Unassembled WGS sequence"/>
</dbReference>
<dbReference type="EMBL" id="JAWDGP010004234">
    <property type="protein sequence ID" value="KAK3766382.1"/>
    <property type="molecule type" value="Genomic_DNA"/>
</dbReference>
<evidence type="ECO:0000313" key="1">
    <source>
        <dbReference type="EMBL" id="KAK3766382.1"/>
    </source>
</evidence>
<gene>
    <name evidence="1" type="ORF">RRG08_056056</name>
</gene>